<keyword evidence="3" id="KW-1185">Reference proteome</keyword>
<proteinExistence type="predicted"/>
<evidence type="ECO:0000313" key="3">
    <source>
        <dbReference type="Proteomes" id="UP000029839"/>
    </source>
</evidence>
<name>A0A0A0BSR8_9CELL</name>
<feature type="transmembrane region" description="Helical" evidence="1">
    <location>
        <begin position="125"/>
        <end position="144"/>
    </location>
</feature>
<keyword evidence="1" id="KW-0472">Membrane</keyword>
<evidence type="ECO:0000256" key="1">
    <source>
        <dbReference type="SAM" id="Phobius"/>
    </source>
</evidence>
<evidence type="ECO:0000313" key="2">
    <source>
        <dbReference type="EMBL" id="KGM10970.1"/>
    </source>
</evidence>
<reference evidence="2 3" key="1">
    <citation type="submission" date="2013-08" db="EMBL/GenBank/DDBJ databases">
        <title>Genome sequencing of Cellulomonas carbonis T26.</title>
        <authorList>
            <person name="Chen F."/>
            <person name="Li Y."/>
            <person name="Wang G."/>
        </authorList>
    </citation>
    <scope>NUCLEOTIDE SEQUENCE [LARGE SCALE GENOMIC DNA]</scope>
    <source>
        <strain evidence="2 3">T26</strain>
    </source>
</reference>
<keyword evidence="1" id="KW-1133">Transmembrane helix</keyword>
<keyword evidence="1" id="KW-0812">Transmembrane</keyword>
<gene>
    <name evidence="2" type="ORF">N868_12945</name>
</gene>
<dbReference type="AlphaFoldDB" id="A0A0A0BSR8"/>
<dbReference type="Proteomes" id="UP000029839">
    <property type="component" value="Unassembled WGS sequence"/>
</dbReference>
<sequence>MEVVWAVVTVVAAVLVAVGWAVRGVVVVTDRTRRRAGAPRWPLGGRPWVRVVGDGRLAWVWTVLLAGAVALLVRARGDEVPVVAVVASSITYGLAWAVTAGVWALVRERRATGRTGLGLAQWRMLLSVLLGALVVSAWAVDAWLRSGG</sequence>
<dbReference type="RefSeq" id="WP_043605723.1">
    <property type="nucleotide sequence ID" value="NZ_AXCY01000034.1"/>
</dbReference>
<dbReference type="EMBL" id="AXCY01000034">
    <property type="protein sequence ID" value="KGM10970.1"/>
    <property type="molecule type" value="Genomic_DNA"/>
</dbReference>
<reference evidence="2 3" key="2">
    <citation type="journal article" date="2015" name="Stand. Genomic Sci.">
        <title>Draft genome sequence of Cellulomonas carbonis T26(T) and comparative analysis of six Cellulomonas genomes.</title>
        <authorList>
            <person name="Zhuang W."/>
            <person name="Zhang S."/>
            <person name="Xia X."/>
            <person name="Wang G."/>
        </authorList>
    </citation>
    <scope>NUCLEOTIDE SEQUENCE [LARGE SCALE GENOMIC DNA]</scope>
    <source>
        <strain evidence="2 3">T26</strain>
    </source>
</reference>
<accession>A0A0A0BSR8</accession>
<organism evidence="2 3">
    <name type="scientific">Cellulomonas carbonis T26</name>
    <dbReference type="NCBI Taxonomy" id="947969"/>
    <lineage>
        <taxon>Bacteria</taxon>
        <taxon>Bacillati</taxon>
        <taxon>Actinomycetota</taxon>
        <taxon>Actinomycetes</taxon>
        <taxon>Micrococcales</taxon>
        <taxon>Cellulomonadaceae</taxon>
        <taxon>Cellulomonas</taxon>
    </lineage>
</organism>
<protein>
    <submittedName>
        <fullName evidence="2">Uncharacterized protein</fullName>
    </submittedName>
</protein>
<feature type="transmembrane region" description="Helical" evidence="1">
    <location>
        <begin position="81"/>
        <end position="105"/>
    </location>
</feature>
<feature type="transmembrane region" description="Helical" evidence="1">
    <location>
        <begin position="6"/>
        <end position="26"/>
    </location>
</feature>
<comment type="caution">
    <text evidence="2">The sequence shown here is derived from an EMBL/GenBank/DDBJ whole genome shotgun (WGS) entry which is preliminary data.</text>
</comment>
<feature type="transmembrane region" description="Helical" evidence="1">
    <location>
        <begin position="57"/>
        <end position="75"/>
    </location>
</feature>